<dbReference type="Proteomes" id="UP000800097">
    <property type="component" value="Unassembled WGS sequence"/>
</dbReference>
<organism evidence="1 2">
    <name type="scientific">Westerdykella ornata</name>
    <dbReference type="NCBI Taxonomy" id="318751"/>
    <lineage>
        <taxon>Eukaryota</taxon>
        <taxon>Fungi</taxon>
        <taxon>Dikarya</taxon>
        <taxon>Ascomycota</taxon>
        <taxon>Pezizomycotina</taxon>
        <taxon>Dothideomycetes</taxon>
        <taxon>Pleosporomycetidae</taxon>
        <taxon>Pleosporales</taxon>
        <taxon>Sporormiaceae</taxon>
        <taxon>Westerdykella</taxon>
    </lineage>
</organism>
<dbReference type="GeneID" id="54555699"/>
<proteinExistence type="predicted"/>
<dbReference type="EMBL" id="ML986484">
    <property type="protein sequence ID" value="KAF2281112.1"/>
    <property type="molecule type" value="Genomic_DNA"/>
</dbReference>
<sequence length="162" mass="17841">MTTNPGISPLIQQIISTVKYRFGKHINLDEERLLELAEKIDFIIRSKHIATSVTSGQANSDVPMVTVFIVPTADSIDHRAALVYNTKPVVQTVVGRTSMGSKGYEQLFHSFCREVDRVTDDILTGKTTGLANAQPSNHCLAPAQYTHGELVEKSNTIFYCCG</sequence>
<dbReference type="RefSeq" id="XP_033658649.1">
    <property type="nucleotide sequence ID" value="XM_033802524.1"/>
</dbReference>
<name>A0A6A6JWX5_WESOR</name>
<accession>A0A6A6JWX5</accession>
<keyword evidence="2" id="KW-1185">Reference proteome</keyword>
<protein>
    <submittedName>
        <fullName evidence="1">Uncharacterized protein</fullName>
    </submittedName>
</protein>
<dbReference type="AlphaFoldDB" id="A0A6A6JWX5"/>
<evidence type="ECO:0000313" key="2">
    <source>
        <dbReference type="Proteomes" id="UP000800097"/>
    </source>
</evidence>
<gene>
    <name evidence="1" type="ORF">EI97DRAFT_497785</name>
</gene>
<evidence type="ECO:0000313" key="1">
    <source>
        <dbReference type="EMBL" id="KAF2281112.1"/>
    </source>
</evidence>
<reference evidence="1" key="1">
    <citation type="journal article" date="2020" name="Stud. Mycol.">
        <title>101 Dothideomycetes genomes: a test case for predicting lifestyles and emergence of pathogens.</title>
        <authorList>
            <person name="Haridas S."/>
            <person name="Albert R."/>
            <person name="Binder M."/>
            <person name="Bloem J."/>
            <person name="Labutti K."/>
            <person name="Salamov A."/>
            <person name="Andreopoulos B."/>
            <person name="Baker S."/>
            <person name="Barry K."/>
            <person name="Bills G."/>
            <person name="Bluhm B."/>
            <person name="Cannon C."/>
            <person name="Castanera R."/>
            <person name="Culley D."/>
            <person name="Daum C."/>
            <person name="Ezra D."/>
            <person name="Gonzalez J."/>
            <person name="Henrissat B."/>
            <person name="Kuo A."/>
            <person name="Liang C."/>
            <person name="Lipzen A."/>
            <person name="Lutzoni F."/>
            <person name="Magnuson J."/>
            <person name="Mondo S."/>
            <person name="Nolan M."/>
            <person name="Ohm R."/>
            <person name="Pangilinan J."/>
            <person name="Park H.-J."/>
            <person name="Ramirez L."/>
            <person name="Alfaro M."/>
            <person name="Sun H."/>
            <person name="Tritt A."/>
            <person name="Yoshinaga Y."/>
            <person name="Zwiers L.-H."/>
            <person name="Turgeon B."/>
            <person name="Goodwin S."/>
            <person name="Spatafora J."/>
            <person name="Crous P."/>
            <person name="Grigoriev I."/>
        </authorList>
    </citation>
    <scope>NUCLEOTIDE SEQUENCE</scope>
    <source>
        <strain evidence="1">CBS 379.55</strain>
    </source>
</reference>